<comment type="caution">
    <text evidence="1">The sequence shown here is derived from an EMBL/GenBank/DDBJ whole genome shotgun (WGS) entry which is preliminary data.</text>
</comment>
<keyword evidence="2" id="KW-1185">Reference proteome</keyword>
<accession>A0ACC2DRZ4</accession>
<proteinExistence type="predicted"/>
<dbReference type="EMBL" id="CM055096">
    <property type="protein sequence ID" value="KAJ7557014.1"/>
    <property type="molecule type" value="Genomic_DNA"/>
</dbReference>
<name>A0ACC2DRZ4_DIPCM</name>
<sequence length="410" mass="45331">MLQDFSLVCTRFRLVFFSFDELQISSMDSAALGAYSYHPWEASCHLLPASTVFRSQSYNFLSTLRVSLQMYERGRLRCFKTSSVTLLTSGSVCMSLYQLNADAVHSWISFGKQIGRRKRRHCCGKILCSSDRRDALPTTVIRYTAAKIRSEVLAPFRSVRMFFYLAFIASASIGGLIAMTRLIAALRNTSSADQVLEILQGLGIDIAAVVLFVLLYRSDAKARDVQLAKLSREESLALLRLELSNKRIITVGQMRGTVRVVIIAGPGSYIEEALRLSKPYQADLVERGVLVVPYATDGSSTDGEASTKIEAPVEGSATSMGKSGNTSVLADLEKRWKAIPIYTSEWSRWLDEQKRLANVPEDKPVYISLRLDGRVRGSGVGLPPWGAFVAQLPPLKGMWAGAFDGMDGRI</sequence>
<organism evidence="1 2">
    <name type="scientific">Diphasiastrum complanatum</name>
    <name type="common">Issler's clubmoss</name>
    <name type="synonym">Lycopodium complanatum</name>
    <dbReference type="NCBI Taxonomy" id="34168"/>
    <lineage>
        <taxon>Eukaryota</taxon>
        <taxon>Viridiplantae</taxon>
        <taxon>Streptophyta</taxon>
        <taxon>Embryophyta</taxon>
        <taxon>Tracheophyta</taxon>
        <taxon>Lycopodiopsida</taxon>
        <taxon>Lycopodiales</taxon>
        <taxon>Lycopodiaceae</taxon>
        <taxon>Lycopodioideae</taxon>
        <taxon>Diphasiastrum</taxon>
    </lineage>
</organism>
<gene>
    <name evidence="1" type="ORF">O6H91_05G108600</name>
</gene>
<evidence type="ECO:0000313" key="2">
    <source>
        <dbReference type="Proteomes" id="UP001162992"/>
    </source>
</evidence>
<dbReference type="Proteomes" id="UP001162992">
    <property type="component" value="Chromosome 5"/>
</dbReference>
<reference evidence="2" key="1">
    <citation type="journal article" date="2024" name="Proc. Natl. Acad. Sci. U.S.A.">
        <title>Extraordinary preservation of gene collinearity over three hundred million years revealed in homosporous lycophytes.</title>
        <authorList>
            <person name="Li C."/>
            <person name="Wickell D."/>
            <person name="Kuo L.Y."/>
            <person name="Chen X."/>
            <person name="Nie B."/>
            <person name="Liao X."/>
            <person name="Peng D."/>
            <person name="Ji J."/>
            <person name="Jenkins J."/>
            <person name="Williams M."/>
            <person name="Shu S."/>
            <person name="Plott C."/>
            <person name="Barry K."/>
            <person name="Rajasekar S."/>
            <person name="Grimwood J."/>
            <person name="Han X."/>
            <person name="Sun S."/>
            <person name="Hou Z."/>
            <person name="He W."/>
            <person name="Dai G."/>
            <person name="Sun C."/>
            <person name="Schmutz J."/>
            <person name="Leebens-Mack J.H."/>
            <person name="Li F.W."/>
            <person name="Wang L."/>
        </authorList>
    </citation>
    <scope>NUCLEOTIDE SEQUENCE [LARGE SCALE GENOMIC DNA]</scope>
    <source>
        <strain evidence="2">cv. PW_Plant_1</strain>
    </source>
</reference>
<evidence type="ECO:0000313" key="1">
    <source>
        <dbReference type="EMBL" id="KAJ7557014.1"/>
    </source>
</evidence>
<protein>
    <submittedName>
        <fullName evidence="1">Uncharacterized protein</fullName>
    </submittedName>
</protein>